<protein>
    <submittedName>
        <fullName evidence="4">NADH:flavin oxidoreductase/NADH oxidase family protein</fullName>
    </submittedName>
</protein>
<dbReference type="GO" id="GO:0016491">
    <property type="term" value="F:oxidoreductase activity"/>
    <property type="evidence" value="ECO:0007669"/>
    <property type="project" value="UniProtKB-KW"/>
</dbReference>
<dbReference type="PANTHER" id="PTHR43656">
    <property type="entry name" value="BINDING OXIDOREDUCTASE, PUTATIVE (AFU_ORTHOLOGUE AFUA_2G08260)-RELATED"/>
    <property type="match status" value="1"/>
</dbReference>
<dbReference type="Gene3D" id="3.20.20.70">
    <property type="entry name" value="Aldolase class I"/>
    <property type="match status" value="1"/>
</dbReference>
<dbReference type="Proteomes" id="UP000262073">
    <property type="component" value="Chromosome"/>
</dbReference>
<sequence>MSSQSAVFNSLTLPCGKHLKNRIVKAAMEENMAGSGQLPDHNLLSLYRYWAHGGLGMIITGNVMVNRHAMTGPGGVVLEKTTPLSAFQKWSSVIRSGGALAIMQINHPGRQVFKAVSAQALAPSAVNLKLGRYSKQFAKAKPMTCDDIYAVCQQFVDTAVQAQKAGFDGVQVHAAHGYLLSQFLSPLVNQRDDQWGGTLPNRARLLLNIVSQIRASCGSDFAVLVKMNAADFQRGGMTPQEACEVVGYLNNLGVDVVEVSGGNYEAPVMQGRSSDALSLDNDAYFLRFAHDIAQVAKMPVMTTGGITSLPVAQHVISEGCELVGMASALAITPNLVLKWQQMPSYKGHAPKCKWQDKTLASLVTMAMIRRQLRRLGNDLSTTREPGQWWSLILDLLHRKKMTRRYHRFIGR</sequence>
<name>A0A346NSI7_9ALTE</name>
<dbReference type="InterPro" id="IPR013785">
    <property type="entry name" value="Aldolase_TIM"/>
</dbReference>
<evidence type="ECO:0000313" key="4">
    <source>
        <dbReference type="EMBL" id="AXR08494.1"/>
    </source>
</evidence>
<evidence type="ECO:0000256" key="1">
    <source>
        <dbReference type="ARBA" id="ARBA00022630"/>
    </source>
</evidence>
<dbReference type="SUPFAM" id="SSF51395">
    <property type="entry name" value="FMN-linked oxidoreductases"/>
    <property type="match status" value="1"/>
</dbReference>
<dbReference type="AlphaFoldDB" id="A0A346NSI7"/>
<evidence type="ECO:0000256" key="2">
    <source>
        <dbReference type="ARBA" id="ARBA00023002"/>
    </source>
</evidence>
<gene>
    <name evidence="4" type="ORF">D0Y50_11225</name>
</gene>
<dbReference type="PANTHER" id="PTHR43656:SF2">
    <property type="entry name" value="BINDING OXIDOREDUCTASE, PUTATIVE (AFU_ORTHOLOGUE AFUA_2G08260)-RELATED"/>
    <property type="match status" value="1"/>
</dbReference>
<reference evidence="4 5" key="1">
    <citation type="submission" date="2018-08" db="EMBL/GenBank/DDBJ databases">
        <title>Salinimonas sediminis sp. nov., a piezophilic bacterium isolated from a deep-sea sediment sample from the New Britain Trench.</title>
        <authorList>
            <person name="Cao J."/>
        </authorList>
    </citation>
    <scope>NUCLEOTIDE SEQUENCE [LARGE SCALE GENOMIC DNA]</scope>
    <source>
        <strain evidence="4 5">N102</strain>
    </source>
</reference>
<feature type="domain" description="NADH:flavin oxidoreductase/NADH oxidase N-terminal" evidence="3">
    <location>
        <begin position="17"/>
        <end position="341"/>
    </location>
</feature>
<dbReference type="CDD" id="cd04733">
    <property type="entry name" value="OYE_like_2_FMN"/>
    <property type="match status" value="1"/>
</dbReference>
<keyword evidence="1" id="KW-0285">Flavoprotein</keyword>
<dbReference type="RefSeq" id="WP_117318738.1">
    <property type="nucleotide sequence ID" value="NZ_CP031769.1"/>
</dbReference>
<dbReference type="OrthoDB" id="8523426at2"/>
<dbReference type="Pfam" id="PF00724">
    <property type="entry name" value="Oxidored_FMN"/>
    <property type="match status" value="1"/>
</dbReference>
<dbReference type="InterPro" id="IPR051799">
    <property type="entry name" value="NADH_flavin_oxidoreductase"/>
</dbReference>
<dbReference type="KEGG" id="salm:D0Y50_11225"/>
<evidence type="ECO:0000259" key="3">
    <source>
        <dbReference type="Pfam" id="PF00724"/>
    </source>
</evidence>
<keyword evidence="2" id="KW-0560">Oxidoreductase</keyword>
<evidence type="ECO:0000313" key="5">
    <source>
        <dbReference type="Proteomes" id="UP000262073"/>
    </source>
</evidence>
<dbReference type="InterPro" id="IPR001155">
    <property type="entry name" value="OxRdtase_FMN_N"/>
</dbReference>
<keyword evidence="5" id="KW-1185">Reference proteome</keyword>
<accession>A0A346NSI7</accession>
<proteinExistence type="predicted"/>
<dbReference type="GO" id="GO:0010181">
    <property type="term" value="F:FMN binding"/>
    <property type="evidence" value="ECO:0007669"/>
    <property type="project" value="InterPro"/>
</dbReference>
<dbReference type="EMBL" id="CP031769">
    <property type="protein sequence ID" value="AXR08494.1"/>
    <property type="molecule type" value="Genomic_DNA"/>
</dbReference>
<organism evidence="4 5">
    <name type="scientific">Salinimonas sediminis</name>
    <dbReference type="NCBI Taxonomy" id="2303538"/>
    <lineage>
        <taxon>Bacteria</taxon>
        <taxon>Pseudomonadati</taxon>
        <taxon>Pseudomonadota</taxon>
        <taxon>Gammaproteobacteria</taxon>
        <taxon>Alteromonadales</taxon>
        <taxon>Alteromonadaceae</taxon>
        <taxon>Alteromonas/Salinimonas group</taxon>
        <taxon>Salinimonas</taxon>
    </lineage>
</organism>